<comment type="pathway">
    <text evidence="1">Carbohydrate metabolism; tricarboxylic acid cycle; isocitrate from oxaloacetate: step 1/2.</text>
</comment>
<dbReference type="SUPFAM" id="SSF48256">
    <property type="entry name" value="Citrate synthase"/>
    <property type="match status" value="1"/>
</dbReference>
<dbReference type="InterPro" id="IPR002020">
    <property type="entry name" value="Citrate_synthase"/>
</dbReference>
<evidence type="ECO:0000313" key="5">
    <source>
        <dbReference type="EMBL" id="RQT14994.1"/>
    </source>
</evidence>
<accession>A0A3N8PTS1</accession>
<gene>
    <name evidence="5" type="ORF">DF051_17780</name>
</gene>
<sequence>MAMRDVRHAAAERCGGLHTTERKRLHGGRCEIPGARQDIRSELDRGKVEKLCKAEQMDRDNVGTRIGHDAHQCQLLAVGGASVTESDSMPDFLPAQRAIELLGIKPQTLYAYVARGWIRAIAQSGTHQKLYSRVDVERVRSRSVARSGHGPVAAGALRWGEPVISTAITEITPEGPRYRSRLATDLIRLGSTYETVADLLWTGVWSGRKAGWEVQAPSKIFYDIASDTISRLPAMRFRELLATLVQLLSVVCDGDRRVYGADVVSDARQMICVLAGAFAFLSNESLIVPRPGESVARVLTRALHLGRQYESLLDAIMILCADHELSTPTFVARVTASAGANLSTCIQAGIAAFQGPLTGDDLDWIGELLDSAPNKAILLEGFAQTYKRGRQVAGFNHPLYPLGDPRARFLIETITQMPDAAPEALVLIEFIVECERRWRMRPSLPVALVAAQLAFGMPPHTGGALFLLARIAGYVAHVLEQRGEGFLMRPRAKFSP</sequence>
<dbReference type="InterPro" id="IPR036969">
    <property type="entry name" value="Citrate_synthase_sf"/>
</dbReference>
<keyword evidence="4" id="KW-0808">Transferase</keyword>
<dbReference type="GO" id="GO:0006099">
    <property type="term" value="P:tricarboxylic acid cycle"/>
    <property type="evidence" value="ECO:0007669"/>
    <property type="project" value="UniProtKB-UniPathway"/>
</dbReference>
<proteinExistence type="inferred from homology"/>
<evidence type="ECO:0000256" key="1">
    <source>
        <dbReference type="ARBA" id="ARBA00004751"/>
    </source>
</evidence>
<evidence type="ECO:0000256" key="3">
    <source>
        <dbReference type="ARBA" id="ARBA00012972"/>
    </source>
</evidence>
<evidence type="ECO:0000256" key="2">
    <source>
        <dbReference type="ARBA" id="ARBA00010566"/>
    </source>
</evidence>
<comment type="caution">
    <text evidence="5">The sequence shown here is derived from an EMBL/GenBank/DDBJ whole genome shotgun (WGS) entry which is preliminary data.</text>
</comment>
<organism evidence="5 6">
    <name type="scientific">Burkholderia contaminans</name>
    <dbReference type="NCBI Taxonomy" id="488447"/>
    <lineage>
        <taxon>Bacteria</taxon>
        <taxon>Pseudomonadati</taxon>
        <taxon>Pseudomonadota</taxon>
        <taxon>Betaproteobacteria</taxon>
        <taxon>Burkholderiales</taxon>
        <taxon>Burkholderiaceae</taxon>
        <taxon>Burkholderia</taxon>
        <taxon>Burkholderia cepacia complex</taxon>
    </lineage>
</organism>
<dbReference type="GO" id="GO:0005829">
    <property type="term" value="C:cytosol"/>
    <property type="evidence" value="ECO:0007669"/>
    <property type="project" value="TreeGrafter"/>
</dbReference>
<dbReference type="UniPathway" id="UPA00223">
    <property type="reaction ID" value="UER00717"/>
</dbReference>
<dbReference type="Gene3D" id="1.10.230.10">
    <property type="entry name" value="Cytochrome P450-Terp, domain 2"/>
    <property type="match status" value="1"/>
</dbReference>
<evidence type="ECO:0000256" key="4">
    <source>
        <dbReference type="ARBA" id="ARBA00022679"/>
    </source>
</evidence>
<comment type="similarity">
    <text evidence="2">Belongs to the citrate synthase family.</text>
</comment>
<dbReference type="PRINTS" id="PR00143">
    <property type="entry name" value="CITRTSNTHASE"/>
</dbReference>
<protein>
    <recommendedName>
        <fullName evidence="3">citrate synthase (unknown stereospecificity)</fullName>
        <ecNumber evidence="3">2.3.3.16</ecNumber>
    </recommendedName>
</protein>
<reference evidence="5 6" key="1">
    <citation type="submission" date="2018-08" db="EMBL/GenBank/DDBJ databases">
        <title>Comparative analysis of Burkholderia isolates from Puerto Rico.</title>
        <authorList>
            <person name="Hall C."/>
            <person name="Sahl J."/>
            <person name="Wagner D."/>
        </authorList>
    </citation>
    <scope>NUCLEOTIDE SEQUENCE [LARGE SCALE GENOMIC DNA]</scope>
    <source>
        <strain evidence="5 6">Bp9025</strain>
    </source>
</reference>
<dbReference type="Proteomes" id="UP000277921">
    <property type="component" value="Unassembled WGS sequence"/>
</dbReference>
<evidence type="ECO:0000313" key="6">
    <source>
        <dbReference type="Proteomes" id="UP000277921"/>
    </source>
</evidence>
<dbReference type="Pfam" id="PF00285">
    <property type="entry name" value="Citrate_synt"/>
    <property type="match status" value="1"/>
</dbReference>
<dbReference type="InterPro" id="IPR016143">
    <property type="entry name" value="Citrate_synth-like_sm_a-sub"/>
</dbReference>
<dbReference type="Gene3D" id="1.10.580.10">
    <property type="entry name" value="Citrate Synthase, domain 1"/>
    <property type="match status" value="1"/>
</dbReference>
<dbReference type="AlphaFoldDB" id="A0A3N8PTS1"/>
<dbReference type="GO" id="GO:0036440">
    <property type="term" value="F:citrate synthase activity"/>
    <property type="evidence" value="ECO:0007669"/>
    <property type="project" value="UniProtKB-EC"/>
</dbReference>
<name>A0A3N8PTS1_9BURK</name>
<dbReference type="GO" id="GO:0005975">
    <property type="term" value="P:carbohydrate metabolic process"/>
    <property type="evidence" value="ECO:0007669"/>
    <property type="project" value="TreeGrafter"/>
</dbReference>
<dbReference type="PANTHER" id="PTHR11739:SF4">
    <property type="entry name" value="CITRATE SYNTHASE, PEROXISOMAL"/>
    <property type="match status" value="1"/>
</dbReference>
<dbReference type="EMBL" id="QTQV01000009">
    <property type="protein sequence ID" value="RQT14994.1"/>
    <property type="molecule type" value="Genomic_DNA"/>
</dbReference>
<dbReference type="EC" id="2.3.3.16" evidence="3"/>
<dbReference type="InterPro" id="IPR016142">
    <property type="entry name" value="Citrate_synth-like_lrg_a-sub"/>
</dbReference>
<dbReference type="PANTHER" id="PTHR11739">
    <property type="entry name" value="CITRATE SYNTHASE"/>
    <property type="match status" value="1"/>
</dbReference>